<evidence type="ECO:0000313" key="3">
    <source>
        <dbReference type="Proteomes" id="UP001500051"/>
    </source>
</evidence>
<evidence type="ECO:0000259" key="1">
    <source>
        <dbReference type="PROSITE" id="PS51762"/>
    </source>
</evidence>
<dbReference type="PROSITE" id="PS51762">
    <property type="entry name" value="GH16_2"/>
    <property type="match status" value="1"/>
</dbReference>
<dbReference type="SUPFAM" id="SSF49899">
    <property type="entry name" value="Concanavalin A-like lectins/glucanases"/>
    <property type="match status" value="1"/>
</dbReference>
<sequence>MTPLHETFAGADLDRSVWFPYYLPHWSSRATAAATYEVGDGRLRLTLADDQPLWCADRHAEPMRVSCLQTGSYAGPVGSTIGQQPFADGLTVTEEQPTFWGCTPHLGSLEVTMRGTVGLRSMIAFWLSGIEDTPERSGEICVAEIFGDAVADGIAQVGMGVHRFRDPELTEEFTTEPLRLDVGEDHTYAVDWRPGSLVFGVDGQIVRELRQAPDYPVQLMLGVFEFPRRHVELTDHGPLPELVVSRVRWEPST</sequence>
<dbReference type="EMBL" id="BAAAYX010000003">
    <property type="protein sequence ID" value="GAA3699068.1"/>
    <property type="molecule type" value="Genomic_DNA"/>
</dbReference>
<proteinExistence type="predicted"/>
<organism evidence="2 3">
    <name type="scientific">Microlunatus aurantiacus</name>
    <dbReference type="NCBI Taxonomy" id="446786"/>
    <lineage>
        <taxon>Bacteria</taxon>
        <taxon>Bacillati</taxon>
        <taxon>Actinomycetota</taxon>
        <taxon>Actinomycetes</taxon>
        <taxon>Propionibacteriales</taxon>
        <taxon>Propionibacteriaceae</taxon>
        <taxon>Microlunatus</taxon>
    </lineage>
</organism>
<feature type="domain" description="GH16" evidence="1">
    <location>
        <begin position="24"/>
        <end position="253"/>
    </location>
</feature>
<name>A0ABP7D0Q4_9ACTN</name>
<dbReference type="InterPro" id="IPR013320">
    <property type="entry name" value="ConA-like_dom_sf"/>
</dbReference>
<gene>
    <name evidence="2" type="ORF">GCM10022204_14440</name>
</gene>
<evidence type="ECO:0000313" key="2">
    <source>
        <dbReference type="EMBL" id="GAA3699068.1"/>
    </source>
</evidence>
<dbReference type="CDD" id="cd00413">
    <property type="entry name" value="Glyco_hydrolase_16"/>
    <property type="match status" value="1"/>
</dbReference>
<keyword evidence="3" id="KW-1185">Reference proteome</keyword>
<dbReference type="Gene3D" id="2.60.120.200">
    <property type="match status" value="1"/>
</dbReference>
<dbReference type="RefSeq" id="WP_344811634.1">
    <property type="nucleotide sequence ID" value="NZ_BAAAYX010000003.1"/>
</dbReference>
<comment type="caution">
    <text evidence="2">The sequence shown here is derived from an EMBL/GenBank/DDBJ whole genome shotgun (WGS) entry which is preliminary data.</text>
</comment>
<dbReference type="InterPro" id="IPR000757">
    <property type="entry name" value="Beta-glucanase-like"/>
</dbReference>
<protein>
    <recommendedName>
        <fullName evidence="1">GH16 domain-containing protein</fullName>
    </recommendedName>
</protein>
<accession>A0ABP7D0Q4</accession>
<dbReference type="Proteomes" id="UP001500051">
    <property type="component" value="Unassembled WGS sequence"/>
</dbReference>
<dbReference type="Pfam" id="PF00722">
    <property type="entry name" value="Glyco_hydro_16"/>
    <property type="match status" value="1"/>
</dbReference>
<reference evidence="3" key="1">
    <citation type="journal article" date="2019" name="Int. J. Syst. Evol. Microbiol.">
        <title>The Global Catalogue of Microorganisms (GCM) 10K type strain sequencing project: providing services to taxonomists for standard genome sequencing and annotation.</title>
        <authorList>
            <consortium name="The Broad Institute Genomics Platform"/>
            <consortium name="The Broad Institute Genome Sequencing Center for Infectious Disease"/>
            <person name="Wu L."/>
            <person name="Ma J."/>
        </authorList>
    </citation>
    <scope>NUCLEOTIDE SEQUENCE [LARGE SCALE GENOMIC DNA]</scope>
    <source>
        <strain evidence="3">JCM 16548</strain>
    </source>
</reference>